<organism evidence="1 2">
    <name type="scientific">Trypanosoma congolense (strain IL3000)</name>
    <dbReference type="NCBI Taxonomy" id="1068625"/>
    <lineage>
        <taxon>Eukaryota</taxon>
        <taxon>Discoba</taxon>
        <taxon>Euglenozoa</taxon>
        <taxon>Kinetoplastea</taxon>
        <taxon>Metakinetoplastina</taxon>
        <taxon>Trypanosomatida</taxon>
        <taxon>Trypanosomatidae</taxon>
        <taxon>Trypanosoma</taxon>
        <taxon>Nannomonas</taxon>
    </lineage>
</organism>
<evidence type="ECO:0000313" key="2">
    <source>
        <dbReference type="Proteomes" id="UP000000702"/>
    </source>
</evidence>
<protein>
    <submittedName>
        <fullName evidence="1">Uncharacterized protein</fullName>
    </submittedName>
</protein>
<name>F9W6N2_TRYCI</name>
<dbReference type="AlphaFoldDB" id="F9W6N2"/>
<sequence length="144" mass="16323">MCAMLYGNTFPICCGNLDYLPLRLSNILGPHKLGRSGTGIRGKFTSIWTTCHWKPSTRRSGVGAGGHHLYLNTSPTRKSFWSKQRRLSSKCRIPPWGISFIFHFLPEHGLGYRICQFYSHDEVVLKKTVIARNASLFLDFFGEG</sequence>
<keyword evidence="2" id="KW-1185">Reference proteome</keyword>
<evidence type="ECO:0000313" key="1">
    <source>
        <dbReference type="EMBL" id="CCD12839.1"/>
    </source>
</evidence>
<reference evidence="1 2" key="2">
    <citation type="journal article" date="2012" name="Proc. Natl. Acad. Sci. U.S.A.">
        <title>Antigenic diversity is generated by distinct evolutionary mechanisms in African trypanosome species.</title>
        <authorList>
            <person name="Jackson A.P."/>
            <person name="Berry A."/>
            <person name="Aslett M."/>
            <person name="Allison H.C."/>
            <person name="Burton P."/>
            <person name="Vavrova-Anderson J."/>
            <person name="Brown R."/>
            <person name="Browne H."/>
            <person name="Corton N."/>
            <person name="Hauser H."/>
            <person name="Gamble J."/>
            <person name="Gilderthorp R."/>
            <person name="Marcello L."/>
            <person name="McQuillan J."/>
            <person name="Otto T.D."/>
            <person name="Quail M.A."/>
            <person name="Sanders M.J."/>
            <person name="van Tonder A."/>
            <person name="Ginger M.L."/>
            <person name="Field M.C."/>
            <person name="Barry J.D."/>
            <person name="Hertz-Fowler C."/>
            <person name="Berriman M."/>
        </authorList>
    </citation>
    <scope>NUCLEOTIDE SEQUENCE [LARGE SCALE GENOMIC DNA]</scope>
    <source>
        <strain evidence="1 2">IL3000</strain>
    </source>
</reference>
<gene>
    <name evidence="1" type="ORF">TCIL3000_0_36800</name>
</gene>
<dbReference type="EMBL" id="CAEQ01000897">
    <property type="protein sequence ID" value="CCD12839.1"/>
    <property type="molecule type" value="Genomic_DNA"/>
</dbReference>
<proteinExistence type="predicted"/>
<accession>F9W6N2</accession>
<reference evidence="2" key="1">
    <citation type="submission" date="2011-07" db="EMBL/GenBank/DDBJ databases">
        <title>Divergent evolution of antigenic variation in African trypanosomes.</title>
        <authorList>
            <person name="Jackson A.P."/>
            <person name="Berry A."/>
            <person name="Allison H.C."/>
            <person name="Burton P."/>
            <person name="Anderson J."/>
            <person name="Aslett M."/>
            <person name="Brown R."/>
            <person name="Corton N."/>
            <person name="Harris D."/>
            <person name="Hauser H."/>
            <person name="Gamble J."/>
            <person name="Gilderthorp R."/>
            <person name="McQuillan J."/>
            <person name="Quail M.A."/>
            <person name="Sanders M."/>
            <person name="Van Tonder A."/>
            <person name="Ginger M.L."/>
            <person name="Donelson J.E."/>
            <person name="Field M.C."/>
            <person name="Barry J.D."/>
            <person name="Berriman M."/>
            <person name="Hertz-Fowler C."/>
        </authorList>
    </citation>
    <scope>NUCLEOTIDE SEQUENCE [LARGE SCALE GENOMIC DNA]</scope>
    <source>
        <strain evidence="2">IL3000</strain>
    </source>
</reference>
<comment type="caution">
    <text evidence="1">The sequence shown here is derived from an EMBL/GenBank/DDBJ whole genome shotgun (WGS) entry which is preliminary data.</text>
</comment>
<dbReference type="Proteomes" id="UP000000702">
    <property type="component" value="Unassembled WGS sequence"/>
</dbReference>